<dbReference type="AlphaFoldDB" id="A0A6G1GXY8"/>
<dbReference type="EMBL" id="ML977160">
    <property type="protein sequence ID" value="KAF1985826.1"/>
    <property type="molecule type" value="Genomic_DNA"/>
</dbReference>
<evidence type="ECO:0000313" key="3">
    <source>
        <dbReference type="Proteomes" id="UP000800041"/>
    </source>
</evidence>
<reference evidence="2" key="1">
    <citation type="journal article" date="2020" name="Stud. Mycol.">
        <title>101 Dothideomycetes genomes: a test case for predicting lifestyles and emergence of pathogens.</title>
        <authorList>
            <person name="Haridas S."/>
            <person name="Albert R."/>
            <person name="Binder M."/>
            <person name="Bloem J."/>
            <person name="Labutti K."/>
            <person name="Salamov A."/>
            <person name="Andreopoulos B."/>
            <person name="Baker S."/>
            <person name="Barry K."/>
            <person name="Bills G."/>
            <person name="Bluhm B."/>
            <person name="Cannon C."/>
            <person name="Castanera R."/>
            <person name="Culley D."/>
            <person name="Daum C."/>
            <person name="Ezra D."/>
            <person name="Gonzalez J."/>
            <person name="Henrissat B."/>
            <person name="Kuo A."/>
            <person name="Liang C."/>
            <person name="Lipzen A."/>
            <person name="Lutzoni F."/>
            <person name="Magnuson J."/>
            <person name="Mondo S."/>
            <person name="Nolan M."/>
            <person name="Ohm R."/>
            <person name="Pangilinan J."/>
            <person name="Park H.-J."/>
            <person name="Ramirez L."/>
            <person name="Alfaro M."/>
            <person name="Sun H."/>
            <person name="Tritt A."/>
            <person name="Yoshinaga Y."/>
            <person name="Zwiers L.-H."/>
            <person name="Turgeon B."/>
            <person name="Goodwin S."/>
            <person name="Spatafora J."/>
            <person name="Crous P."/>
            <person name="Grigoriev I."/>
        </authorList>
    </citation>
    <scope>NUCLEOTIDE SEQUENCE</scope>
    <source>
        <strain evidence="2">CBS 113979</strain>
    </source>
</reference>
<accession>A0A6G1GXY8</accession>
<dbReference type="Proteomes" id="UP000800041">
    <property type="component" value="Unassembled WGS sequence"/>
</dbReference>
<protein>
    <submittedName>
        <fullName evidence="2">Uncharacterized protein</fullName>
    </submittedName>
</protein>
<gene>
    <name evidence="2" type="ORF">K402DRAFT_404946</name>
</gene>
<evidence type="ECO:0000256" key="1">
    <source>
        <dbReference type="SAM" id="MobiDB-lite"/>
    </source>
</evidence>
<feature type="region of interest" description="Disordered" evidence="1">
    <location>
        <begin position="1"/>
        <end position="51"/>
    </location>
</feature>
<name>A0A6G1GXY8_9PEZI</name>
<organism evidence="2 3">
    <name type="scientific">Aulographum hederae CBS 113979</name>
    <dbReference type="NCBI Taxonomy" id="1176131"/>
    <lineage>
        <taxon>Eukaryota</taxon>
        <taxon>Fungi</taxon>
        <taxon>Dikarya</taxon>
        <taxon>Ascomycota</taxon>
        <taxon>Pezizomycotina</taxon>
        <taxon>Dothideomycetes</taxon>
        <taxon>Pleosporomycetidae</taxon>
        <taxon>Aulographales</taxon>
        <taxon>Aulographaceae</taxon>
    </lineage>
</organism>
<evidence type="ECO:0000313" key="2">
    <source>
        <dbReference type="EMBL" id="KAF1985826.1"/>
    </source>
</evidence>
<keyword evidence="3" id="KW-1185">Reference proteome</keyword>
<proteinExistence type="predicted"/>
<sequence>MPSPPLPQPVSVTEKPRNRRFSSDVIVTPRQTLPPLSRSTKRGRSSQCEKGPSISVLAAETSNAATFWHVSGVFDARAQEWRDRWTWWQMGWVEGGCLKRGWSVRRDRNGVGCGMHGRGDDSVRASGCMINATGWVFTLGRGRGFWIVVVVGGLGCMNVGGGVVPELGPDVGLNERYRRLGDKCDDLRNKVTERTLDMIFIGNFDSVTDMKEEV</sequence>